<evidence type="ECO:0000256" key="1">
    <source>
        <dbReference type="SAM" id="MobiDB-lite"/>
    </source>
</evidence>
<reference evidence="2" key="1">
    <citation type="journal article" date="2012" name="Nat. Biotechnol.">
        <title>Reference genome sequence of the model plant Setaria.</title>
        <authorList>
            <person name="Bennetzen J.L."/>
            <person name="Schmutz J."/>
            <person name="Wang H."/>
            <person name="Percifield R."/>
            <person name="Hawkins J."/>
            <person name="Pontaroli A.C."/>
            <person name="Estep M."/>
            <person name="Feng L."/>
            <person name="Vaughn J.N."/>
            <person name="Grimwood J."/>
            <person name="Jenkins J."/>
            <person name="Barry K."/>
            <person name="Lindquist E."/>
            <person name="Hellsten U."/>
            <person name="Deshpande S."/>
            <person name="Wang X."/>
            <person name="Wu X."/>
            <person name="Mitros T."/>
            <person name="Triplett J."/>
            <person name="Yang X."/>
            <person name="Ye C.Y."/>
            <person name="Mauro-Herrera M."/>
            <person name="Wang L."/>
            <person name="Li P."/>
            <person name="Sharma M."/>
            <person name="Sharma R."/>
            <person name="Ronald P.C."/>
            <person name="Panaud O."/>
            <person name="Kellogg E.A."/>
            <person name="Brutnell T.P."/>
            <person name="Doust A.N."/>
            <person name="Tuskan G.A."/>
            <person name="Rokhsar D."/>
            <person name="Devos K.M."/>
        </authorList>
    </citation>
    <scope>NUCLEOTIDE SEQUENCE [LARGE SCALE GENOMIC DNA]</scope>
    <source>
        <strain evidence="2">Yugu1</strain>
    </source>
</reference>
<dbReference type="EMBL" id="CM003530">
    <property type="protein sequence ID" value="RCV16179.1"/>
    <property type="molecule type" value="Genomic_DNA"/>
</dbReference>
<proteinExistence type="predicted"/>
<sequence length="61" mass="7118">MIPMQRTSFGRSHLNPRPRNMTSGAMHFDALWMELHLHRFDLLSAPSQSNSRKTKCTHIKL</sequence>
<reference evidence="2" key="2">
    <citation type="submission" date="2015-07" db="EMBL/GenBank/DDBJ databases">
        <authorList>
            <person name="Noorani M."/>
        </authorList>
    </citation>
    <scope>NUCLEOTIDE SEQUENCE</scope>
    <source>
        <strain evidence="2">Yugu1</strain>
    </source>
</reference>
<gene>
    <name evidence="2" type="ORF">SETIT_3G117000v2</name>
</gene>
<protein>
    <submittedName>
        <fullName evidence="2">Uncharacterized protein</fullName>
    </submittedName>
</protein>
<dbReference type="AlphaFoldDB" id="A0A368QE06"/>
<feature type="region of interest" description="Disordered" evidence="1">
    <location>
        <begin position="1"/>
        <end position="20"/>
    </location>
</feature>
<accession>A0A368QE06</accession>
<name>A0A368QE06_SETIT</name>
<evidence type="ECO:0000313" key="2">
    <source>
        <dbReference type="EMBL" id="RCV16179.1"/>
    </source>
</evidence>
<organism evidence="2">
    <name type="scientific">Setaria italica</name>
    <name type="common">Foxtail millet</name>
    <name type="synonym">Panicum italicum</name>
    <dbReference type="NCBI Taxonomy" id="4555"/>
    <lineage>
        <taxon>Eukaryota</taxon>
        <taxon>Viridiplantae</taxon>
        <taxon>Streptophyta</taxon>
        <taxon>Embryophyta</taxon>
        <taxon>Tracheophyta</taxon>
        <taxon>Spermatophyta</taxon>
        <taxon>Magnoliopsida</taxon>
        <taxon>Liliopsida</taxon>
        <taxon>Poales</taxon>
        <taxon>Poaceae</taxon>
        <taxon>PACMAD clade</taxon>
        <taxon>Panicoideae</taxon>
        <taxon>Panicodae</taxon>
        <taxon>Paniceae</taxon>
        <taxon>Cenchrinae</taxon>
        <taxon>Setaria</taxon>
    </lineage>
</organism>
<feature type="compositionally biased region" description="Polar residues" evidence="1">
    <location>
        <begin position="1"/>
        <end position="10"/>
    </location>
</feature>